<name>A0ABM9PH06_9FLAO</name>
<accession>A0ABM9PH06</accession>
<dbReference type="InterPro" id="IPR052574">
    <property type="entry name" value="CDIRP"/>
</dbReference>
<keyword evidence="7" id="KW-1185">Reference proteome</keyword>
<dbReference type="NCBIfam" id="TIGR04183">
    <property type="entry name" value="Por_Secre_tail"/>
    <property type="match status" value="1"/>
</dbReference>
<dbReference type="Gene3D" id="3.80.10.10">
    <property type="entry name" value="Ribonuclease Inhibitor"/>
    <property type="match status" value="2"/>
</dbReference>
<dbReference type="PROSITE" id="PS51450">
    <property type="entry name" value="LRR"/>
    <property type="match status" value="2"/>
</dbReference>
<dbReference type="InterPro" id="IPR026444">
    <property type="entry name" value="Secre_tail"/>
</dbReference>
<dbReference type="PANTHER" id="PTHR47566">
    <property type="match status" value="1"/>
</dbReference>
<dbReference type="EMBL" id="CAXJRC010000002">
    <property type="protein sequence ID" value="CAL2104905.1"/>
    <property type="molecule type" value="Genomic_DNA"/>
</dbReference>
<evidence type="ECO:0000256" key="4">
    <source>
        <dbReference type="SAM" id="SignalP"/>
    </source>
</evidence>
<evidence type="ECO:0000313" key="7">
    <source>
        <dbReference type="Proteomes" id="UP001497602"/>
    </source>
</evidence>
<evidence type="ECO:0000256" key="3">
    <source>
        <dbReference type="ARBA" id="ARBA00022737"/>
    </source>
</evidence>
<gene>
    <name evidence="6" type="ORF">T190115A13A_110041</name>
</gene>
<feature type="chain" id="PRO_5045549482" description="Secretion system C-terminal sorting domain-containing protein" evidence="4">
    <location>
        <begin position="19"/>
        <end position="727"/>
    </location>
</feature>
<keyword evidence="3" id="KW-0677">Repeat</keyword>
<feature type="signal peptide" evidence="4">
    <location>
        <begin position="1"/>
        <end position="18"/>
    </location>
</feature>
<dbReference type="InterPro" id="IPR001611">
    <property type="entry name" value="Leu-rich_rpt"/>
</dbReference>
<comment type="caution">
    <text evidence="6">The sequence shown here is derived from an EMBL/GenBank/DDBJ whole genome shotgun (WGS) entry which is preliminary data.</text>
</comment>
<keyword evidence="1" id="KW-0433">Leucine-rich repeat</keyword>
<evidence type="ECO:0000256" key="2">
    <source>
        <dbReference type="ARBA" id="ARBA00022729"/>
    </source>
</evidence>
<feature type="domain" description="Secretion system C-terminal sorting" evidence="5">
    <location>
        <begin position="660"/>
        <end position="725"/>
    </location>
</feature>
<protein>
    <recommendedName>
        <fullName evidence="5">Secretion system C-terminal sorting domain-containing protein</fullName>
    </recommendedName>
</protein>
<keyword evidence="2 4" id="KW-0732">Signal</keyword>
<organism evidence="6 7">
    <name type="scientific">Tenacibaculum vairaonense</name>
    <dbReference type="NCBI Taxonomy" id="3137860"/>
    <lineage>
        <taxon>Bacteria</taxon>
        <taxon>Pseudomonadati</taxon>
        <taxon>Bacteroidota</taxon>
        <taxon>Flavobacteriia</taxon>
        <taxon>Flavobacteriales</taxon>
        <taxon>Flavobacteriaceae</taxon>
        <taxon>Tenacibaculum</taxon>
    </lineage>
</organism>
<proteinExistence type="predicted"/>
<dbReference type="RefSeq" id="WP_348736620.1">
    <property type="nucleotide sequence ID" value="NZ_CAXJRC010000002.1"/>
</dbReference>
<evidence type="ECO:0000256" key="1">
    <source>
        <dbReference type="ARBA" id="ARBA00022614"/>
    </source>
</evidence>
<evidence type="ECO:0000259" key="5">
    <source>
        <dbReference type="Pfam" id="PF18962"/>
    </source>
</evidence>
<sequence>MKKITFLVVLFLSATTFSQIVNIPDANFKNALLNHNPLIDTNKDGEIQITEAEVVTEINVTNKNINDLTGINTFKNIKILRCSNNNLTNLELTIHYSLELLSAGYNQLTSIKFGKLGLTNVFLQNNKLTSLNVAPLDALETLDASINKLTEVQLAFPVNHIPFKSLNLWDNELTSIDLSLLTELEDLQVSNNLLTSINTSNNKKLQKLIADTNQISSIDIKENSLLTEITLSNNQLSTIDLSNNALLKNLNLISNSFQNLDISTNKSLENLYLQNNQLTSLDISSHTDMRVLFINRNNLSSLNVSNGFNGDFQGFNAKNNPNLKCIQIDNLNILNNNNAVWNDGTKDFTATFNTDCTPKTYVPDDNFEQALIDLGYDSGELDDYVPTNNINTITELKIGKLSINDLTGIEDFTSLTLLWCHENNLNQLNLSKNTLLTEVACIGNNLINLDLSKNTKLTTLYCYYNKIKELNITNCTELKILECYSNQISTIDLTKNTNLTNLKLWSNQLSEIDLSQNTNLKVLSLSLNQFSNIDISNNQELTNFSIRGNSLNTLDVSQNTKLERLHIYDNKISYLDVSKNIKLESLLIYNNQLTNLNLKNGKNSILTDFNATSNPNLTCIQVDNVAYSNSNWPRKDASASYSENCTTASTDDIAFNSFSIYPNPVHKDLLINTNETITKISIHNLIGKKVYEGKTKLLKTENLPNGIYLLTLQTQSGKTGTKKFIKN</sequence>
<dbReference type="Proteomes" id="UP001497602">
    <property type="component" value="Unassembled WGS sequence"/>
</dbReference>
<dbReference type="InterPro" id="IPR032675">
    <property type="entry name" value="LRR_dom_sf"/>
</dbReference>
<dbReference type="Pfam" id="PF18962">
    <property type="entry name" value="Por_Secre_tail"/>
    <property type="match status" value="1"/>
</dbReference>
<reference evidence="6 7" key="1">
    <citation type="submission" date="2024-05" db="EMBL/GenBank/DDBJ databases">
        <authorList>
            <person name="Duchaud E."/>
        </authorList>
    </citation>
    <scope>NUCLEOTIDE SEQUENCE [LARGE SCALE GENOMIC DNA]</scope>
    <source>
        <strain evidence="6">Ena-SAMPLE-TAB-13-05-2024-13:56:06:370-140305</strain>
    </source>
</reference>
<dbReference type="SUPFAM" id="SSF52058">
    <property type="entry name" value="L domain-like"/>
    <property type="match status" value="2"/>
</dbReference>
<dbReference type="PANTHER" id="PTHR47566:SF1">
    <property type="entry name" value="PROTEIN NUD1"/>
    <property type="match status" value="1"/>
</dbReference>
<evidence type="ECO:0000313" key="6">
    <source>
        <dbReference type="EMBL" id="CAL2104905.1"/>
    </source>
</evidence>